<keyword evidence="2" id="KW-0808">Transferase</keyword>
<name>A0ABW3L6G7_9BACI</name>
<dbReference type="InterPro" id="IPR000182">
    <property type="entry name" value="GNAT_dom"/>
</dbReference>
<gene>
    <name evidence="2" type="ORF">ACFQ2J_18105</name>
</gene>
<dbReference type="GO" id="GO:0016746">
    <property type="term" value="F:acyltransferase activity"/>
    <property type="evidence" value="ECO:0007669"/>
    <property type="project" value="UniProtKB-KW"/>
</dbReference>
<evidence type="ECO:0000259" key="1">
    <source>
        <dbReference type="PROSITE" id="PS51186"/>
    </source>
</evidence>
<organism evidence="2 3">
    <name type="scientific">Thalassobacillus hwangdonensis</name>
    <dbReference type="NCBI Taxonomy" id="546108"/>
    <lineage>
        <taxon>Bacteria</taxon>
        <taxon>Bacillati</taxon>
        <taxon>Bacillota</taxon>
        <taxon>Bacilli</taxon>
        <taxon>Bacillales</taxon>
        <taxon>Bacillaceae</taxon>
        <taxon>Thalassobacillus</taxon>
    </lineage>
</organism>
<comment type="caution">
    <text evidence="2">The sequence shown here is derived from an EMBL/GenBank/DDBJ whole genome shotgun (WGS) entry which is preliminary data.</text>
</comment>
<keyword evidence="3" id="KW-1185">Reference proteome</keyword>
<dbReference type="EC" id="2.3.-.-" evidence="2"/>
<dbReference type="PANTHER" id="PTHR43415:SF5">
    <property type="entry name" value="ACETYLTRANSFERASE"/>
    <property type="match status" value="1"/>
</dbReference>
<reference evidence="3" key="1">
    <citation type="journal article" date="2019" name="Int. J. Syst. Evol. Microbiol.">
        <title>The Global Catalogue of Microorganisms (GCM) 10K type strain sequencing project: providing services to taxonomists for standard genome sequencing and annotation.</title>
        <authorList>
            <consortium name="The Broad Institute Genomics Platform"/>
            <consortium name="The Broad Institute Genome Sequencing Center for Infectious Disease"/>
            <person name="Wu L."/>
            <person name="Ma J."/>
        </authorList>
    </citation>
    <scope>NUCLEOTIDE SEQUENCE [LARGE SCALE GENOMIC DNA]</scope>
    <source>
        <strain evidence="3">CCUG 56607</strain>
    </source>
</reference>
<dbReference type="RefSeq" id="WP_386063961.1">
    <property type="nucleotide sequence ID" value="NZ_JBHTKL010000006.1"/>
</dbReference>
<proteinExistence type="predicted"/>
<dbReference type="Gene3D" id="3.40.630.30">
    <property type="match status" value="1"/>
</dbReference>
<accession>A0ABW3L6G7</accession>
<protein>
    <submittedName>
        <fullName evidence="2">GNAT family N-acetyltransferase</fullName>
        <ecNumber evidence="2">2.3.-.-</ecNumber>
    </submittedName>
</protein>
<dbReference type="Proteomes" id="UP001596990">
    <property type="component" value="Unassembled WGS sequence"/>
</dbReference>
<feature type="domain" description="N-acetyltransferase" evidence="1">
    <location>
        <begin position="10"/>
        <end position="166"/>
    </location>
</feature>
<dbReference type="PROSITE" id="PS51186">
    <property type="entry name" value="GNAT"/>
    <property type="match status" value="1"/>
</dbReference>
<evidence type="ECO:0000313" key="2">
    <source>
        <dbReference type="EMBL" id="MFD1021109.1"/>
    </source>
</evidence>
<dbReference type="CDD" id="cd04301">
    <property type="entry name" value="NAT_SF"/>
    <property type="match status" value="1"/>
</dbReference>
<dbReference type="InterPro" id="IPR016181">
    <property type="entry name" value="Acyl_CoA_acyltransferase"/>
</dbReference>
<sequence>MKRLLRGERVKLSSITKEDLPYISEWYEDTTFSRKFDALASQPKSIAKLEKWLEGIDQTFDQFTFAIRDIQNDKLIGYVELDGILWSQRNGWVSIAIGNEAYRSQGYGTEAMRLLIDFAFNECNLHRVHLTVFDYNEPAKRLYEKLGFTHEGAHREFIIRDGKTYDMHLYGLLKHEWK</sequence>
<evidence type="ECO:0000313" key="3">
    <source>
        <dbReference type="Proteomes" id="UP001596990"/>
    </source>
</evidence>
<dbReference type="EMBL" id="JBHTKL010000006">
    <property type="protein sequence ID" value="MFD1021109.1"/>
    <property type="molecule type" value="Genomic_DNA"/>
</dbReference>
<dbReference type="PANTHER" id="PTHR43415">
    <property type="entry name" value="SPERMIDINE N(1)-ACETYLTRANSFERASE"/>
    <property type="match status" value="1"/>
</dbReference>
<dbReference type="SUPFAM" id="SSF55729">
    <property type="entry name" value="Acyl-CoA N-acyltransferases (Nat)"/>
    <property type="match status" value="1"/>
</dbReference>
<keyword evidence="2" id="KW-0012">Acyltransferase</keyword>
<dbReference type="Pfam" id="PF13420">
    <property type="entry name" value="Acetyltransf_4"/>
    <property type="match status" value="1"/>
</dbReference>